<gene>
    <name evidence="1" type="ORF">A4R26_33390</name>
</gene>
<organism evidence="1 2">
    <name type="scientific">Niastella populi</name>
    <dbReference type="NCBI Taxonomy" id="550983"/>
    <lineage>
        <taxon>Bacteria</taxon>
        <taxon>Pseudomonadati</taxon>
        <taxon>Bacteroidota</taxon>
        <taxon>Chitinophagia</taxon>
        <taxon>Chitinophagales</taxon>
        <taxon>Chitinophagaceae</taxon>
        <taxon>Niastella</taxon>
    </lineage>
</organism>
<reference evidence="2" key="1">
    <citation type="submission" date="2016-04" db="EMBL/GenBank/DDBJ databases">
        <authorList>
            <person name="Chen L."/>
            <person name="Zhuang W."/>
            <person name="Wang G."/>
        </authorList>
    </citation>
    <scope>NUCLEOTIDE SEQUENCE [LARGE SCALE GENOMIC DNA]</scope>
    <source>
        <strain evidence="2">208</strain>
    </source>
</reference>
<name>A0A1V9GA43_9BACT</name>
<accession>A0A1V9GA43</accession>
<protein>
    <submittedName>
        <fullName evidence="1">Uncharacterized protein</fullName>
    </submittedName>
</protein>
<dbReference type="EMBL" id="LWBP01000041">
    <property type="protein sequence ID" value="OQP67493.1"/>
    <property type="molecule type" value="Genomic_DNA"/>
</dbReference>
<comment type="caution">
    <text evidence="1">The sequence shown here is derived from an EMBL/GenBank/DDBJ whole genome shotgun (WGS) entry which is preliminary data.</text>
</comment>
<evidence type="ECO:0000313" key="2">
    <source>
        <dbReference type="Proteomes" id="UP000192276"/>
    </source>
</evidence>
<dbReference type="STRING" id="550983.A4R26_33390"/>
<sequence length="161" mass="18486">MTCAWALAQDTTSPVLYESNRIILHFTDTSGKFLQLARIFIDRGYDIDMKDPELGILRTKPGPLRGGAHFTDQVEIKSIFRDSTITLSGVTHSQSTGHDWSVYDIKAEVSYSKKRYSNVRLSWEEMEKIAALLQPAFITYSRVDVTEKSKKMEGWQYKRNN</sequence>
<dbReference type="Proteomes" id="UP000192276">
    <property type="component" value="Unassembled WGS sequence"/>
</dbReference>
<proteinExistence type="predicted"/>
<evidence type="ECO:0000313" key="1">
    <source>
        <dbReference type="EMBL" id="OQP67493.1"/>
    </source>
</evidence>
<keyword evidence="2" id="KW-1185">Reference proteome</keyword>
<dbReference type="AlphaFoldDB" id="A0A1V9GA43"/>